<dbReference type="Proteomes" id="UP000649617">
    <property type="component" value="Unassembled WGS sequence"/>
</dbReference>
<accession>A0A812VNH0</accession>
<evidence type="ECO:0000313" key="3">
    <source>
        <dbReference type="Proteomes" id="UP000649617"/>
    </source>
</evidence>
<dbReference type="OrthoDB" id="347018at2759"/>
<feature type="region of interest" description="Disordered" evidence="1">
    <location>
        <begin position="333"/>
        <end position="352"/>
    </location>
</feature>
<proteinExistence type="predicted"/>
<reference evidence="2" key="1">
    <citation type="submission" date="2021-02" db="EMBL/GenBank/DDBJ databases">
        <authorList>
            <person name="Dougan E. K."/>
            <person name="Rhodes N."/>
            <person name="Thang M."/>
            <person name="Chan C."/>
        </authorList>
    </citation>
    <scope>NUCLEOTIDE SEQUENCE</scope>
</reference>
<protein>
    <submittedName>
        <fullName evidence="2">Uncharacterized protein</fullName>
    </submittedName>
</protein>
<name>A0A812VNH0_SYMPI</name>
<organism evidence="2 3">
    <name type="scientific">Symbiodinium pilosum</name>
    <name type="common">Dinoflagellate</name>
    <dbReference type="NCBI Taxonomy" id="2952"/>
    <lineage>
        <taxon>Eukaryota</taxon>
        <taxon>Sar</taxon>
        <taxon>Alveolata</taxon>
        <taxon>Dinophyceae</taxon>
        <taxon>Suessiales</taxon>
        <taxon>Symbiodiniaceae</taxon>
        <taxon>Symbiodinium</taxon>
    </lineage>
</organism>
<comment type="caution">
    <text evidence="2">The sequence shown here is derived from an EMBL/GenBank/DDBJ whole genome shotgun (WGS) entry which is preliminary data.</text>
</comment>
<evidence type="ECO:0000256" key="1">
    <source>
        <dbReference type="SAM" id="MobiDB-lite"/>
    </source>
</evidence>
<gene>
    <name evidence="2" type="ORF">SPIL2461_LOCUS16616</name>
</gene>
<feature type="region of interest" description="Disordered" evidence="1">
    <location>
        <begin position="98"/>
        <end position="117"/>
    </location>
</feature>
<dbReference type="EMBL" id="CAJNIZ010042693">
    <property type="protein sequence ID" value="CAE7632524.1"/>
    <property type="molecule type" value="Genomic_DNA"/>
</dbReference>
<sequence length="750" mass="82907">MDSAAMSTHHLLDLTAVVTKHMHASPPHGSFNALLRADLRQTPGELQGKPFQSYVMLSASVEAPCPSFVTRRLRLLRALHSLWKAKTGGDDFFSSEDAAAAEEDPDQDAGATSPKGRWKRPEIMDRLLELADCLERTLGEAQGQLFLLSAPDLLEDLCAYVFLTFAWPKICYMQDITQQHELKERVLHEREKNDISEWSHVLRRVLPFLLRTLEKVQTVDALTLGSAGYALAQLFLQESDSRSAQKELGCAIIRLERELGKVATAGPQARLDVQTAGAVSFDPPSLRPPGFALFSKALASAVEQGALVLWLWNVVDVVASLVESYPGAQDAEAREAKDAWQPGEPEELSPRGTVIDADDATMILKGLPRLQQDRLCLLGRLYDRWIECSLVVHLRSPDAPVRRKLRPNEVRDEEPIQVAGETSSTLAMSSQEASVLGRLGENPYLRCLFFVSVATRRPEVASAALGKAVMEADLAASQERNLWAQQEQELLRQQLGVRNNEQFCKEFRRAGRMQRKPRAHLPVVVARMPGCVQLRLPPLMGGLPPPLVPISHDLNPPPQEYREAIHSKRLGMHSPSQISMTCTIFGKSAGVGTAVSEMHKDLHGTGFRHPGLEMVEVTGLKPNTNYCFATMCPTIDEATRAALSSVSATSPPIGSYYPLSIAMLRIKICKAALAAGDMGAQAWKKAWIPLFDSFCERCAPDEELDSYGLRAFKLRLDVVDRFPPAILAAFSEVVVRPVIWNGDNLLRRDS</sequence>
<keyword evidence="3" id="KW-1185">Reference proteome</keyword>
<evidence type="ECO:0000313" key="2">
    <source>
        <dbReference type="EMBL" id="CAE7632524.1"/>
    </source>
</evidence>
<dbReference type="AlphaFoldDB" id="A0A812VNH0"/>